<gene>
    <name evidence="1" type="ORF">CBI38_26890</name>
</gene>
<evidence type="ECO:0000313" key="1">
    <source>
        <dbReference type="EMBL" id="AWK74642.1"/>
    </source>
</evidence>
<sequence length="155" mass="16825">MIHVRHSAVAAVPIDVAFTYIDDYRTVPDWMFGVSEFHPIGEFDQGLGSTFDASIHIGPTTLRSRLEVTAWEKDRVITLASLDGAANSSTWTFVALGPDKTELGVDFAYKLPGGLAGKALGLIVEPFVETAVKNTEATLRHNLEELYEKGDADGS</sequence>
<dbReference type="EMBL" id="CP021354">
    <property type="protein sequence ID" value="AWK74642.1"/>
    <property type="molecule type" value="Genomic_DNA"/>
</dbReference>
<name>A0A2S2C196_9NOCA</name>
<proteinExistence type="predicted"/>
<dbReference type="SUPFAM" id="SSF55961">
    <property type="entry name" value="Bet v1-like"/>
    <property type="match status" value="1"/>
</dbReference>
<dbReference type="OrthoDB" id="4560923at2"/>
<dbReference type="InterPro" id="IPR019587">
    <property type="entry name" value="Polyketide_cyclase/dehydratase"/>
</dbReference>
<dbReference type="InterPro" id="IPR023393">
    <property type="entry name" value="START-like_dom_sf"/>
</dbReference>
<organism evidence="1 2">
    <name type="scientific">Rhodococcus oxybenzonivorans</name>
    <dbReference type="NCBI Taxonomy" id="1990687"/>
    <lineage>
        <taxon>Bacteria</taxon>
        <taxon>Bacillati</taxon>
        <taxon>Actinomycetota</taxon>
        <taxon>Actinomycetes</taxon>
        <taxon>Mycobacteriales</taxon>
        <taxon>Nocardiaceae</taxon>
        <taxon>Rhodococcus</taxon>
    </lineage>
</organism>
<dbReference type="AlphaFoldDB" id="A0A2S2C196"/>
<dbReference type="CDD" id="cd07812">
    <property type="entry name" value="SRPBCC"/>
    <property type="match status" value="1"/>
</dbReference>
<reference evidence="1 2" key="1">
    <citation type="submission" date="2017-05" db="EMBL/GenBank/DDBJ databases">
        <title>Isolation of Rhodococcus sp. S2-17 biodegrading of BP-3.</title>
        <authorList>
            <person name="Lee Y."/>
            <person name="Kim K.H."/>
            <person name="Chun B.H."/>
            <person name="Jung H.S."/>
            <person name="Jeon C.O."/>
        </authorList>
    </citation>
    <scope>NUCLEOTIDE SEQUENCE [LARGE SCALE GENOMIC DNA]</scope>
    <source>
        <strain evidence="1 2">S2-17</strain>
    </source>
</reference>
<dbReference type="Gene3D" id="3.30.530.20">
    <property type="match status" value="1"/>
</dbReference>
<dbReference type="KEGG" id="roz:CBI38_26890"/>
<dbReference type="Pfam" id="PF10604">
    <property type="entry name" value="Polyketide_cyc2"/>
    <property type="match status" value="1"/>
</dbReference>
<accession>A0A2S2C196</accession>
<dbReference type="RefSeq" id="WP_109333762.1">
    <property type="nucleotide sequence ID" value="NZ_CP021354.1"/>
</dbReference>
<dbReference type="Proteomes" id="UP000245711">
    <property type="component" value="Chromosome"/>
</dbReference>
<protein>
    <submittedName>
        <fullName evidence="1">Polyketide cyclase</fullName>
    </submittedName>
</protein>
<evidence type="ECO:0000313" key="2">
    <source>
        <dbReference type="Proteomes" id="UP000245711"/>
    </source>
</evidence>
<keyword evidence="2" id="KW-1185">Reference proteome</keyword>